<proteinExistence type="predicted"/>
<dbReference type="InterPro" id="IPR013154">
    <property type="entry name" value="ADH-like_N"/>
</dbReference>
<feature type="domain" description="Enoyl reductase (ER)" evidence="1">
    <location>
        <begin position="10"/>
        <end position="311"/>
    </location>
</feature>
<dbReference type="Gene3D" id="3.40.50.720">
    <property type="entry name" value="NAD(P)-binding Rossmann-like Domain"/>
    <property type="match status" value="1"/>
</dbReference>
<dbReference type="PROSITE" id="PS01162">
    <property type="entry name" value="QOR_ZETA_CRYSTAL"/>
    <property type="match status" value="1"/>
</dbReference>
<organism evidence="2 3">
    <name type="scientific">Actinomadura graeca</name>
    <dbReference type="NCBI Taxonomy" id="2750812"/>
    <lineage>
        <taxon>Bacteria</taxon>
        <taxon>Bacillati</taxon>
        <taxon>Actinomycetota</taxon>
        <taxon>Actinomycetes</taxon>
        <taxon>Streptosporangiales</taxon>
        <taxon>Thermomonosporaceae</taxon>
        <taxon>Actinomadura</taxon>
    </lineage>
</organism>
<dbReference type="Proteomes" id="UP001049518">
    <property type="component" value="Chromosome"/>
</dbReference>
<reference evidence="2" key="1">
    <citation type="submission" date="2020-07" db="EMBL/GenBank/DDBJ databases">
        <authorList>
            <person name="Tarantini F.S."/>
            <person name="Hong K.W."/>
            <person name="Chan K.G."/>
        </authorList>
    </citation>
    <scope>NUCLEOTIDE SEQUENCE</scope>
    <source>
        <strain evidence="2">32-07</strain>
    </source>
</reference>
<name>A0ABX8R0B4_9ACTN</name>
<dbReference type="Pfam" id="PF08240">
    <property type="entry name" value="ADH_N"/>
    <property type="match status" value="1"/>
</dbReference>
<dbReference type="Pfam" id="PF13602">
    <property type="entry name" value="ADH_zinc_N_2"/>
    <property type="match status" value="1"/>
</dbReference>
<dbReference type="InterPro" id="IPR051397">
    <property type="entry name" value="Zn-ADH-like_protein"/>
</dbReference>
<dbReference type="SUPFAM" id="SSF50129">
    <property type="entry name" value="GroES-like"/>
    <property type="match status" value="1"/>
</dbReference>
<sequence>MRAVWLREFGGPEVLVPGDAPDPVAGDGLALVDVEFANITFVETQFRSGGPSPFRPELPLIPGNGVGGVVAEVGAGADPALVGRRVVSGTGGSGGYAERAAVDAAALFEVPDGLALDDAVALLADGRTATMMLRAAAPKPGERVLVEAAAGGVGTLLVQLAKAAGATVVAAAGGGPKREVARGVGADETVDYREPGWGGAAGEVDVVFDGVGGEVAREAFTLLRPGGRMVAFGLASGEWADIPEDAAAARGVTLVRPVASPEELREFTLSALGEGAAGRLRPVIGQRFPLERASDAHAVIESRAGVGKTLLEVRRGGPVRDGRPG</sequence>
<protein>
    <submittedName>
        <fullName evidence="2">Zinc-binding dehydrogenase</fullName>
    </submittedName>
</protein>
<keyword evidence="3" id="KW-1185">Reference proteome</keyword>
<dbReference type="RefSeq" id="WP_231330344.1">
    <property type="nucleotide sequence ID" value="NZ_CP059572.1"/>
</dbReference>
<evidence type="ECO:0000259" key="1">
    <source>
        <dbReference type="SMART" id="SM00829"/>
    </source>
</evidence>
<accession>A0ABX8R0B4</accession>
<gene>
    <name evidence="2" type="ORF">AGRA3207_005844</name>
</gene>
<dbReference type="InterPro" id="IPR002364">
    <property type="entry name" value="Quin_OxRdtase/zeta-crystal_CS"/>
</dbReference>
<dbReference type="InterPro" id="IPR036291">
    <property type="entry name" value="NAD(P)-bd_dom_sf"/>
</dbReference>
<dbReference type="InterPro" id="IPR011032">
    <property type="entry name" value="GroES-like_sf"/>
</dbReference>
<dbReference type="PANTHER" id="PTHR43677:SF4">
    <property type="entry name" value="QUINONE OXIDOREDUCTASE-LIKE PROTEIN 2"/>
    <property type="match status" value="1"/>
</dbReference>
<dbReference type="SUPFAM" id="SSF51735">
    <property type="entry name" value="NAD(P)-binding Rossmann-fold domains"/>
    <property type="match status" value="1"/>
</dbReference>
<evidence type="ECO:0000313" key="2">
    <source>
        <dbReference type="EMBL" id="QXJ24509.1"/>
    </source>
</evidence>
<evidence type="ECO:0000313" key="3">
    <source>
        <dbReference type="Proteomes" id="UP001049518"/>
    </source>
</evidence>
<dbReference type="Gene3D" id="3.90.180.10">
    <property type="entry name" value="Medium-chain alcohol dehydrogenases, catalytic domain"/>
    <property type="match status" value="1"/>
</dbReference>
<dbReference type="EMBL" id="CP059572">
    <property type="protein sequence ID" value="QXJ24509.1"/>
    <property type="molecule type" value="Genomic_DNA"/>
</dbReference>
<dbReference type="SMART" id="SM00829">
    <property type="entry name" value="PKS_ER"/>
    <property type="match status" value="1"/>
</dbReference>
<dbReference type="InterPro" id="IPR020843">
    <property type="entry name" value="ER"/>
</dbReference>
<dbReference type="PANTHER" id="PTHR43677">
    <property type="entry name" value="SHORT-CHAIN DEHYDROGENASE/REDUCTASE"/>
    <property type="match status" value="1"/>
</dbReference>